<dbReference type="Proteomes" id="UP000269289">
    <property type="component" value="Unassembled WGS sequence"/>
</dbReference>
<feature type="non-terminal residue" evidence="1">
    <location>
        <position position="220"/>
    </location>
</feature>
<dbReference type="InterPro" id="IPR027417">
    <property type="entry name" value="P-loop_NTPase"/>
</dbReference>
<evidence type="ECO:0000313" key="1">
    <source>
        <dbReference type="EMBL" id="RMI02047.1"/>
    </source>
</evidence>
<dbReference type="AlphaFoldDB" id="A0A3M2IJ43"/>
<comment type="caution">
    <text evidence="1">The sequence shown here is derived from an EMBL/GenBank/DDBJ whole genome shotgun (WGS) entry which is preliminary data.</text>
</comment>
<organism evidence="1 2">
    <name type="scientific">Cellulomonas triticagri</name>
    <dbReference type="NCBI Taxonomy" id="2483352"/>
    <lineage>
        <taxon>Bacteria</taxon>
        <taxon>Bacillati</taxon>
        <taxon>Actinomycetota</taxon>
        <taxon>Actinomycetes</taxon>
        <taxon>Micrococcales</taxon>
        <taxon>Cellulomonadaceae</taxon>
        <taxon>Cellulomonas</taxon>
    </lineage>
</organism>
<evidence type="ECO:0000313" key="2">
    <source>
        <dbReference type="Proteomes" id="UP000269289"/>
    </source>
</evidence>
<dbReference type="EMBL" id="RFFI01000225">
    <property type="protein sequence ID" value="RMI02047.1"/>
    <property type="molecule type" value="Genomic_DNA"/>
</dbReference>
<evidence type="ECO:0008006" key="3">
    <source>
        <dbReference type="Google" id="ProtNLM"/>
    </source>
</evidence>
<sequence length="220" mass="22215">MEDRRHEEDAVAARQQDGAGTVGVVGARGGAGATVLAALLAARLARKGATALVDGGPGPSIDTVLGLESHPGLRWPGLSGARGVVDPALLAGNLMRWDRCAVLPADDSQPGPPRPDVVPDVLDALTVAHRSVVVDLDRSGLLREDPTGARVLADACATVLVLAPRDVTGVAGARLLRDVLVRDGRRVGLVAGGAAPAVLAPEEVAAAVGLPVVGALPRAR</sequence>
<name>A0A3M2IJ43_9CELL</name>
<reference evidence="1 2" key="1">
    <citation type="submission" date="2018-10" db="EMBL/GenBank/DDBJ databases">
        <title>Isolation, diversity and antifungal activity of actinobacteria from wheat.</title>
        <authorList>
            <person name="Han C."/>
        </authorList>
    </citation>
    <scope>NUCLEOTIDE SEQUENCE [LARGE SCALE GENOMIC DNA]</scope>
    <source>
        <strain evidence="1 2">NEAU-YY56</strain>
    </source>
</reference>
<dbReference type="Gene3D" id="3.40.50.300">
    <property type="entry name" value="P-loop containing nucleotide triphosphate hydrolases"/>
    <property type="match status" value="1"/>
</dbReference>
<dbReference type="SUPFAM" id="SSF52540">
    <property type="entry name" value="P-loop containing nucleoside triphosphate hydrolases"/>
    <property type="match status" value="1"/>
</dbReference>
<keyword evidence="2" id="KW-1185">Reference proteome</keyword>
<accession>A0A3M2IJ43</accession>
<proteinExistence type="predicted"/>
<gene>
    <name evidence="1" type="ORF">EBM89_20345</name>
</gene>
<protein>
    <recommendedName>
        <fullName evidence="3">Pilus assembly protein FlpE</fullName>
    </recommendedName>
</protein>